<dbReference type="EMBL" id="BARU01030183">
    <property type="protein sequence ID" value="GAH75139.1"/>
    <property type="molecule type" value="Genomic_DNA"/>
</dbReference>
<evidence type="ECO:0000259" key="2">
    <source>
        <dbReference type="Pfam" id="PF02754"/>
    </source>
</evidence>
<feature type="non-terminal residue" evidence="3">
    <location>
        <position position="1"/>
    </location>
</feature>
<sequence>SADFSREKLENMRNAGADIIVDCCPFCHLQMDLGQLEANNIYKDMVGEPYKIPVIYITQLLGLAFGINPNQLGLMKNHDLKGVSPFIPLEPFLKKVKAQLT</sequence>
<accession>X1J9T8</accession>
<evidence type="ECO:0000313" key="3">
    <source>
        <dbReference type="EMBL" id="GAH75139.1"/>
    </source>
</evidence>
<dbReference type="Pfam" id="PF02754">
    <property type="entry name" value="CCG"/>
    <property type="match status" value="1"/>
</dbReference>
<dbReference type="PANTHER" id="PTHR42947:SF1">
    <property type="entry name" value="COB--COM HETERODISULFIDE REDUCTASE SUBUNIT B 1"/>
    <property type="match status" value="1"/>
</dbReference>
<reference evidence="3" key="1">
    <citation type="journal article" date="2014" name="Front. Microbiol.">
        <title>High frequency of phylogenetically diverse reductive dehalogenase-homologous genes in deep subseafloor sedimentary metagenomes.</title>
        <authorList>
            <person name="Kawai M."/>
            <person name="Futagami T."/>
            <person name="Toyoda A."/>
            <person name="Takaki Y."/>
            <person name="Nishi S."/>
            <person name="Hori S."/>
            <person name="Arai W."/>
            <person name="Tsubouchi T."/>
            <person name="Morono Y."/>
            <person name="Uchiyama I."/>
            <person name="Ito T."/>
            <person name="Fujiyama A."/>
            <person name="Inagaki F."/>
            <person name="Takami H."/>
        </authorList>
    </citation>
    <scope>NUCLEOTIDE SEQUENCE</scope>
    <source>
        <strain evidence="3">Expedition CK06-06</strain>
    </source>
</reference>
<dbReference type="InterPro" id="IPR004017">
    <property type="entry name" value="Cys_rich_dom"/>
</dbReference>
<keyword evidence="1" id="KW-0560">Oxidoreductase</keyword>
<gene>
    <name evidence="3" type="ORF">S03H2_47941</name>
</gene>
<protein>
    <recommendedName>
        <fullName evidence="2">Cysteine-rich domain-containing protein</fullName>
    </recommendedName>
</protein>
<dbReference type="AlphaFoldDB" id="X1J9T8"/>
<organism evidence="3">
    <name type="scientific">marine sediment metagenome</name>
    <dbReference type="NCBI Taxonomy" id="412755"/>
    <lineage>
        <taxon>unclassified sequences</taxon>
        <taxon>metagenomes</taxon>
        <taxon>ecological metagenomes</taxon>
    </lineage>
</organism>
<evidence type="ECO:0000256" key="1">
    <source>
        <dbReference type="ARBA" id="ARBA00023002"/>
    </source>
</evidence>
<proteinExistence type="predicted"/>
<dbReference type="InterPro" id="IPR051278">
    <property type="entry name" value="HdrB/HdrD_reductase"/>
</dbReference>
<comment type="caution">
    <text evidence="3">The sequence shown here is derived from an EMBL/GenBank/DDBJ whole genome shotgun (WGS) entry which is preliminary data.</text>
</comment>
<feature type="domain" description="Cysteine-rich" evidence="2">
    <location>
        <begin position="3"/>
        <end position="32"/>
    </location>
</feature>
<dbReference type="GO" id="GO:0016491">
    <property type="term" value="F:oxidoreductase activity"/>
    <property type="evidence" value="ECO:0007669"/>
    <property type="project" value="UniProtKB-KW"/>
</dbReference>
<dbReference type="PANTHER" id="PTHR42947">
    <property type="entry name" value="COB--COM HETERODISULFIDE REDUCTASE SUBUNIT B 1"/>
    <property type="match status" value="1"/>
</dbReference>
<name>X1J9T8_9ZZZZ</name>